<evidence type="ECO:0000256" key="10">
    <source>
        <dbReference type="ARBA" id="ARBA00023315"/>
    </source>
</evidence>
<gene>
    <name evidence="12" type="ORF">CDAUBV1_LOCUS2847</name>
</gene>
<accession>A0AAV2SZP9</accession>
<proteinExistence type="inferred from homology"/>
<keyword evidence="5 11" id="KW-0812">Transmembrane</keyword>
<dbReference type="CDD" id="cd07987">
    <property type="entry name" value="LPLAT_MGAT-like"/>
    <property type="match status" value="1"/>
</dbReference>
<dbReference type="EMBL" id="CAXLJL010000069">
    <property type="protein sequence ID" value="CAL5130677.1"/>
    <property type="molecule type" value="Genomic_DNA"/>
</dbReference>
<evidence type="ECO:0000256" key="11">
    <source>
        <dbReference type="RuleBase" id="RU367023"/>
    </source>
</evidence>
<keyword evidence="9 11" id="KW-0472">Membrane</keyword>
<keyword evidence="7 11" id="KW-1133">Transmembrane helix</keyword>
<feature type="transmembrane region" description="Helical" evidence="11">
    <location>
        <begin position="46"/>
        <end position="71"/>
    </location>
</feature>
<reference evidence="12" key="1">
    <citation type="submission" date="2024-06" db="EMBL/GenBank/DDBJ databases">
        <authorList>
            <person name="Liu X."/>
            <person name="Lenzi L."/>
            <person name="Haldenby T S."/>
            <person name="Uol C."/>
        </authorList>
    </citation>
    <scope>NUCLEOTIDE SEQUENCE</scope>
</reference>
<dbReference type="GO" id="GO:0004144">
    <property type="term" value="F:diacylglycerol O-acyltransferase activity"/>
    <property type="evidence" value="ECO:0007669"/>
    <property type="project" value="TreeGrafter"/>
</dbReference>
<evidence type="ECO:0000256" key="4">
    <source>
        <dbReference type="ARBA" id="ARBA00022679"/>
    </source>
</evidence>
<evidence type="ECO:0000256" key="9">
    <source>
        <dbReference type="ARBA" id="ARBA00023136"/>
    </source>
</evidence>
<dbReference type="PANTHER" id="PTHR12317">
    <property type="entry name" value="DIACYLGLYCEROL O-ACYLTRANSFERASE"/>
    <property type="match status" value="1"/>
</dbReference>
<evidence type="ECO:0000313" key="12">
    <source>
        <dbReference type="EMBL" id="CAL5130677.1"/>
    </source>
</evidence>
<keyword evidence="8" id="KW-0443">Lipid metabolism</keyword>
<comment type="similarity">
    <text evidence="2 11">Belongs to the diacylglycerol acyltransferase family.</text>
</comment>
<evidence type="ECO:0000256" key="2">
    <source>
        <dbReference type="ARBA" id="ARBA00005420"/>
    </source>
</evidence>
<comment type="caution">
    <text evidence="12">The sequence shown here is derived from an EMBL/GenBank/DDBJ whole genome shotgun (WGS) entry which is preliminary data.</text>
</comment>
<protein>
    <recommendedName>
        <fullName evidence="11">Acyltransferase</fullName>
        <ecNumber evidence="11">2.3.1.-</ecNumber>
    </recommendedName>
</protein>
<dbReference type="Proteomes" id="UP001497525">
    <property type="component" value="Unassembled WGS sequence"/>
</dbReference>
<dbReference type="AlphaFoldDB" id="A0AAV2SZP9"/>
<evidence type="ECO:0000256" key="6">
    <source>
        <dbReference type="ARBA" id="ARBA00022824"/>
    </source>
</evidence>
<evidence type="ECO:0000256" key="5">
    <source>
        <dbReference type="ARBA" id="ARBA00022692"/>
    </source>
</evidence>
<comment type="subcellular location">
    <subcellularLocation>
        <location evidence="1 11">Endoplasmic reticulum membrane</location>
        <topology evidence="1 11">Multi-pass membrane protein</topology>
    </subcellularLocation>
</comment>
<name>A0AAV2SZP9_CALDB</name>
<dbReference type="GO" id="GO:0005789">
    <property type="term" value="C:endoplasmic reticulum membrane"/>
    <property type="evidence" value="ECO:0007669"/>
    <property type="project" value="UniProtKB-SubCell"/>
</dbReference>
<keyword evidence="10" id="KW-0012">Acyltransferase</keyword>
<dbReference type="GO" id="GO:0019432">
    <property type="term" value="P:triglyceride biosynthetic process"/>
    <property type="evidence" value="ECO:0007669"/>
    <property type="project" value="TreeGrafter"/>
</dbReference>
<keyword evidence="6 11" id="KW-0256">Endoplasmic reticulum</keyword>
<dbReference type="EC" id="2.3.1.-" evidence="11"/>
<comment type="caution">
    <text evidence="11">Lacks conserved residue(s) required for the propagation of feature annotation.</text>
</comment>
<organism evidence="12 13">
    <name type="scientific">Calicophoron daubneyi</name>
    <name type="common">Rumen fluke</name>
    <name type="synonym">Paramphistomum daubneyi</name>
    <dbReference type="NCBI Taxonomy" id="300641"/>
    <lineage>
        <taxon>Eukaryota</taxon>
        <taxon>Metazoa</taxon>
        <taxon>Spiralia</taxon>
        <taxon>Lophotrochozoa</taxon>
        <taxon>Platyhelminthes</taxon>
        <taxon>Trematoda</taxon>
        <taxon>Digenea</taxon>
        <taxon>Plagiorchiida</taxon>
        <taxon>Pronocephalata</taxon>
        <taxon>Paramphistomoidea</taxon>
        <taxon>Paramphistomidae</taxon>
        <taxon>Calicophoron</taxon>
    </lineage>
</organism>
<keyword evidence="3" id="KW-0444">Lipid biosynthesis</keyword>
<keyword evidence="4 11" id="KW-0808">Transferase</keyword>
<dbReference type="Pfam" id="PF03982">
    <property type="entry name" value="DAGAT"/>
    <property type="match status" value="2"/>
</dbReference>
<evidence type="ECO:0000313" key="13">
    <source>
        <dbReference type="Proteomes" id="UP001497525"/>
    </source>
</evidence>
<evidence type="ECO:0000256" key="8">
    <source>
        <dbReference type="ARBA" id="ARBA00023098"/>
    </source>
</evidence>
<evidence type="ECO:0000256" key="7">
    <source>
        <dbReference type="ARBA" id="ARBA00022989"/>
    </source>
</evidence>
<dbReference type="InterPro" id="IPR007130">
    <property type="entry name" value="DAGAT"/>
</dbReference>
<sequence length="410" mass="46287">MTEVQLCEQQEIHSGNKDIPLGTIIVQPEITGDTGVKYCFQRCASFAAVLCVFTMYFLALSIPHYVLWLFIYRTISFFATFVKRAESVTDTAWESLPSPSAIWLVILLYFTYYYLDWGVADVGGRGTQFVRNLALWKYCASYFPVRLALSDELVNYAREHAKQSGKTDGNTFPGLPNDKTYLLGYHPHGMFPVGATVNFLTEANRISQIFPGIKPWVATFAPAFKVPILREFILWLGAISVSRKGLFYLLDPDNEKNRGNLVLVVVGGAPEMLNSHPGCYRLVIRRRFGFFKLALQTGSALIPCISFGESGVYDQFSNPPSSLLRRVQNFFMDSTRIPIPLLVPLGLGPYPLPKPITTVIGAPIPCDRIDNPTTEQIVQLREVYIKRMEGLFRRYKPAFDPDAEDIEFGW</sequence>
<evidence type="ECO:0000256" key="1">
    <source>
        <dbReference type="ARBA" id="ARBA00004477"/>
    </source>
</evidence>
<dbReference type="PANTHER" id="PTHR12317:SF79">
    <property type="entry name" value="ACYLTRANSFERASE"/>
    <property type="match status" value="1"/>
</dbReference>
<evidence type="ECO:0000256" key="3">
    <source>
        <dbReference type="ARBA" id="ARBA00022516"/>
    </source>
</evidence>